<gene>
    <name evidence="2" type="ORF">Sango_1721400</name>
</gene>
<evidence type="ECO:0000259" key="1">
    <source>
        <dbReference type="Pfam" id="PF13456"/>
    </source>
</evidence>
<evidence type="ECO:0000313" key="3">
    <source>
        <dbReference type="Proteomes" id="UP001289374"/>
    </source>
</evidence>
<dbReference type="PANTHER" id="PTHR48475">
    <property type="entry name" value="RIBONUCLEASE H"/>
    <property type="match status" value="1"/>
</dbReference>
<dbReference type="GO" id="GO:0003676">
    <property type="term" value="F:nucleic acid binding"/>
    <property type="evidence" value="ECO:0007669"/>
    <property type="project" value="InterPro"/>
</dbReference>
<dbReference type="Gene3D" id="3.30.420.10">
    <property type="entry name" value="Ribonuclease H-like superfamily/Ribonuclease H"/>
    <property type="match status" value="1"/>
</dbReference>
<dbReference type="PANTHER" id="PTHR48475:SF1">
    <property type="entry name" value="RNASE H TYPE-1 DOMAIN-CONTAINING PROTEIN"/>
    <property type="match status" value="1"/>
</dbReference>
<keyword evidence="3" id="KW-1185">Reference proteome</keyword>
<dbReference type="InterPro" id="IPR036397">
    <property type="entry name" value="RNaseH_sf"/>
</dbReference>
<evidence type="ECO:0000313" key="2">
    <source>
        <dbReference type="EMBL" id="KAK4395671.1"/>
    </source>
</evidence>
<protein>
    <recommendedName>
        <fullName evidence="1">RNase H type-1 domain-containing protein</fullName>
    </recommendedName>
</protein>
<feature type="domain" description="RNase H type-1" evidence="1">
    <location>
        <begin position="2"/>
        <end position="71"/>
    </location>
</feature>
<sequence length="105" mass="11968">MALEIGIIEMEVYGDSKLIMNQLLNIYEVKKDNLVLFFWHASHLLKDFDNVTLNHIPRKENRMTDALANLATTLALSEGETTNISVCNRWVLPSLDTSDHVNPNQ</sequence>
<dbReference type="InterPro" id="IPR012337">
    <property type="entry name" value="RNaseH-like_sf"/>
</dbReference>
<name>A0AAE1WLU3_9LAMI</name>
<dbReference type="GO" id="GO:0004523">
    <property type="term" value="F:RNA-DNA hybrid ribonuclease activity"/>
    <property type="evidence" value="ECO:0007669"/>
    <property type="project" value="InterPro"/>
</dbReference>
<dbReference type="EMBL" id="JACGWL010000009">
    <property type="protein sequence ID" value="KAK4395671.1"/>
    <property type="molecule type" value="Genomic_DNA"/>
</dbReference>
<dbReference type="SUPFAM" id="SSF53098">
    <property type="entry name" value="Ribonuclease H-like"/>
    <property type="match status" value="1"/>
</dbReference>
<organism evidence="2 3">
    <name type="scientific">Sesamum angolense</name>
    <dbReference type="NCBI Taxonomy" id="2727404"/>
    <lineage>
        <taxon>Eukaryota</taxon>
        <taxon>Viridiplantae</taxon>
        <taxon>Streptophyta</taxon>
        <taxon>Embryophyta</taxon>
        <taxon>Tracheophyta</taxon>
        <taxon>Spermatophyta</taxon>
        <taxon>Magnoliopsida</taxon>
        <taxon>eudicotyledons</taxon>
        <taxon>Gunneridae</taxon>
        <taxon>Pentapetalae</taxon>
        <taxon>asterids</taxon>
        <taxon>lamiids</taxon>
        <taxon>Lamiales</taxon>
        <taxon>Pedaliaceae</taxon>
        <taxon>Sesamum</taxon>
    </lineage>
</organism>
<accession>A0AAE1WLU3</accession>
<dbReference type="AlphaFoldDB" id="A0AAE1WLU3"/>
<reference evidence="2" key="1">
    <citation type="submission" date="2020-06" db="EMBL/GenBank/DDBJ databases">
        <authorList>
            <person name="Li T."/>
            <person name="Hu X."/>
            <person name="Zhang T."/>
            <person name="Song X."/>
            <person name="Zhang H."/>
            <person name="Dai N."/>
            <person name="Sheng W."/>
            <person name="Hou X."/>
            <person name="Wei L."/>
        </authorList>
    </citation>
    <scope>NUCLEOTIDE SEQUENCE</scope>
    <source>
        <strain evidence="2">K16</strain>
        <tissue evidence="2">Leaf</tissue>
    </source>
</reference>
<proteinExistence type="predicted"/>
<reference evidence="2" key="2">
    <citation type="journal article" date="2024" name="Plant">
        <title>Genomic evolution and insights into agronomic trait innovations of Sesamum species.</title>
        <authorList>
            <person name="Miao H."/>
            <person name="Wang L."/>
            <person name="Qu L."/>
            <person name="Liu H."/>
            <person name="Sun Y."/>
            <person name="Le M."/>
            <person name="Wang Q."/>
            <person name="Wei S."/>
            <person name="Zheng Y."/>
            <person name="Lin W."/>
            <person name="Duan Y."/>
            <person name="Cao H."/>
            <person name="Xiong S."/>
            <person name="Wang X."/>
            <person name="Wei L."/>
            <person name="Li C."/>
            <person name="Ma Q."/>
            <person name="Ju M."/>
            <person name="Zhao R."/>
            <person name="Li G."/>
            <person name="Mu C."/>
            <person name="Tian Q."/>
            <person name="Mei H."/>
            <person name="Zhang T."/>
            <person name="Gao T."/>
            <person name="Zhang H."/>
        </authorList>
    </citation>
    <scope>NUCLEOTIDE SEQUENCE</scope>
    <source>
        <strain evidence="2">K16</strain>
    </source>
</reference>
<dbReference type="Proteomes" id="UP001289374">
    <property type="component" value="Unassembled WGS sequence"/>
</dbReference>
<dbReference type="Pfam" id="PF13456">
    <property type="entry name" value="RVT_3"/>
    <property type="match status" value="1"/>
</dbReference>
<dbReference type="InterPro" id="IPR002156">
    <property type="entry name" value="RNaseH_domain"/>
</dbReference>
<comment type="caution">
    <text evidence="2">The sequence shown here is derived from an EMBL/GenBank/DDBJ whole genome shotgun (WGS) entry which is preliminary data.</text>
</comment>